<feature type="compositionally biased region" description="Low complexity" evidence="2">
    <location>
        <begin position="68"/>
        <end position="81"/>
    </location>
</feature>
<accession>A0ABT3DVM5</accession>
<evidence type="ECO:0000256" key="2">
    <source>
        <dbReference type="SAM" id="MobiDB-lite"/>
    </source>
</evidence>
<dbReference type="SMART" id="SM00528">
    <property type="entry name" value="HNS"/>
    <property type="match status" value="1"/>
</dbReference>
<keyword evidence="1" id="KW-0175">Coiled coil</keyword>
<dbReference type="Pfam" id="PF00816">
    <property type="entry name" value="Histone_HNS"/>
    <property type="match status" value="1"/>
</dbReference>
<dbReference type="InterPro" id="IPR027444">
    <property type="entry name" value="H-NS_C_dom"/>
</dbReference>
<feature type="domain" description="DNA-binding protein H-NS-like C-terminal" evidence="3">
    <location>
        <begin position="79"/>
        <end position="122"/>
    </location>
</feature>
<evidence type="ECO:0000313" key="4">
    <source>
        <dbReference type="EMBL" id="MCW0399329.1"/>
    </source>
</evidence>
<comment type="caution">
    <text evidence="4">The sequence shown here is derived from an EMBL/GenBank/DDBJ whole genome shotgun (WGS) entry which is preliminary data.</text>
</comment>
<proteinExistence type="predicted"/>
<name>A0ABT3DVM5_9XANT</name>
<reference evidence="4 5" key="1">
    <citation type="submission" date="2022-06" db="EMBL/GenBank/DDBJ databases">
        <title>Dynamics of rice microbiomes reveals core vertical transmitted seed endophytes.</title>
        <authorList>
            <person name="Liao K."/>
            <person name="Zhang X."/>
        </authorList>
    </citation>
    <scope>NUCLEOTIDE SEQUENCE [LARGE SCALE GENOMIC DNA]</scope>
    <source>
        <strain evidence="4 5">YT10-10-1</strain>
    </source>
</reference>
<evidence type="ECO:0000313" key="5">
    <source>
        <dbReference type="Proteomes" id="UP001320843"/>
    </source>
</evidence>
<gene>
    <name evidence="4" type="ORF">NB700_001885</name>
</gene>
<dbReference type="SUPFAM" id="SSF81273">
    <property type="entry name" value="H-NS histone-like proteins"/>
    <property type="match status" value="1"/>
</dbReference>
<feature type="region of interest" description="Disordered" evidence="2">
    <location>
        <begin position="67"/>
        <end position="88"/>
    </location>
</feature>
<evidence type="ECO:0000256" key="1">
    <source>
        <dbReference type="SAM" id="Coils"/>
    </source>
</evidence>
<sequence>MAKSSTLESIAAAKAKLLEELRGLELEESEARQKEVSEAFAAIIQLLQSNSEHFSQKQRAQLSALVEPAASRIGRSSSPSGRQEIRPKYWLPHSQETWSGRGRTPRAFRAWVGTAAYNEWKKRHPNEKFPAFPG</sequence>
<dbReference type="RefSeq" id="WP_267122741.1">
    <property type="nucleotide sequence ID" value="NZ_JANFWR010000010.1"/>
</dbReference>
<protein>
    <recommendedName>
        <fullName evidence="3">DNA-binding protein H-NS-like C-terminal domain-containing protein</fullName>
    </recommendedName>
</protein>
<feature type="coiled-coil region" evidence="1">
    <location>
        <begin position="7"/>
        <end position="34"/>
    </location>
</feature>
<dbReference type="EMBL" id="JANFWR010000010">
    <property type="protein sequence ID" value="MCW0399329.1"/>
    <property type="molecule type" value="Genomic_DNA"/>
</dbReference>
<keyword evidence="5" id="KW-1185">Reference proteome</keyword>
<dbReference type="Proteomes" id="UP001320843">
    <property type="component" value="Unassembled WGS sequence"/>
</dbReference>
<dbReference type="Gene3D" id="3.30.160.510">
    <property type="entry name" value="Histone-like nucleoid-structuring protein H-NS"/>
    <property type="match status" value="1"/>
</dbReference>
<organism evidence="4 5">
    <name type="scientific">Xanthomonas sacchari</name>
    <dbReference type="NCBI Taxonomy" id="56458"/>
    <lineage>
        <taxon>Bacteria</taxon>
        <taxon>Pseudomonadati</taxon>
        <taxon>Pseudomonadota</taxon>
        <taxon>Gammaproteobacteria</taxon>
        <taxon>Lysobacterales</taxon>
        <taxon>Lysobacteraceae</taxon>
        <taxon>Xanthomonas</taxon>
    </lineage>
</organism>
<evidence type="ECO:0000259" key="3">
    <source>
        <dbReference type="SMART" id="SM00528"/>
    </source>
</evidence>